<feature type="transmembrane region" description="Helical" evidence="1">
    <location>
        <begin position="33"/>
        <end position="54"/>
    </location>
</feature>
<dbReference type="Proteomes" id="UP000642809">
    <property type="component" value="Unassembled WGS sequence"/>
</dbReference>
<keyword evidence="1" id="KW-0472">Membrane</keyword>
<reference evidence="3" key="2">
    <citation type="submission" date="2020-09" db="EMBL/GenBank/DDBJ databases">
        <authorList>
            <person name="Sun Q."/>
            <person name="Kim S."/>
        </authorList>
    </citation>
    <scope>NUCLEOTIDE SEQUENCE</scope>
    <source>
        <strain evidence="3">KCTC 23224</strain>
    </source>
</reference>
<organism evidence="3 4">
    <name type="scientific">Mongoliitalea lutea</name>
    <dbReference type="NCBI Taxonomy" id="849756"/>
    <lineage>
        <taxon>Bacteria</taxon>
        <taxon>Pseudomonadati</taxon>
        <taxon>Bacteroidota</taxon>
        <taxon>Cytophagia</taxon>
        <taxon>Cytophagales</taxon>
        <taxon>Cyclobacteriaceae</taxon>
        <taxon>Mongoliitalea</taxon>
    </lineage>
</organism>
<feature type="transmembrane region" description="Helical" evidence="1">
    <location>
        <begin position="146"/>
        <end position="168"/>
    </location>
</feature>
<evidence type="ECO:0000256" key="1">
    <source>
        <dbReference type="SAM" id="Phobius"/>
    </source>
</evidence>
<sequence length="348" mass="40725">MPYFPKIDGLRSLAIIMVIIHHAASIFSKYVDLGYAGVDLFFVISGFLITTILLKSKEGFSKSYKIFFARRSLRIFPLYYFSLLILLLLGHPIVVQEIGYLLTYTYNYRYPFVRDANPIGHFWTLGVEEQYYLFWPFLVLGLKRKLPLLMLVTFLMIIFAYLQIYFHLIPSISVYNYTGLPTRMGSLGLGSLGAMFYSDSGVFLKKLLHEKSIEVIMVFLWFYALIFTEPLLLGFGSLFMVLKAAENSFNFKLFHSFLEDKRMLFLGRISYGLYVYHVIVIFYGTKYLFDPVWKSIDWQSFGRLSILQFHSWIIKLPLYSSITIILSVLSFKYIEQPISKLKDIYFKN</sequence>
<keyword evidence="1" id="KW-1133">Transmembrane helix</keyword>
<evidence type="ECO:0000313" key="4">
    <source>
        <dbReference type="Proteomes" id="UP000642809"/>
    </source>
</evidence>
<feature type="transmembrane region" description="Helical" evidence="1">
    <location>
        <begin position="263"/>
        <end position="289"/>
    </location>
</feature>
<dbReference type="RefSeq" id="WP_189581009.1">
    <property type="nucleotide sequence ID" value="NZ_BMYF01000009.1"/>
</dbReference>
<dbReference type="PANTHER" id="PTHR23028">
    <property type="entry name" value="ACETYLTRANSFERASE"/>
    <property type="match status" value="1"/>
</dbReference>
<dbReference type="AlphaFoldDB" id="A0A8J3CX71"/>
<dbReference type="Pfam" id="PF01757">
    <property type="entry name" value="Acyl_transf_3"/>
    <property type="match status" value="1"/>
</dbReference>
<dbReference type="GO" id="GO:0009103">
    <property type="term" value="P:lipopolysaccharide biosynthetic process"/>
    <property type="evidence" value="ECO:0007669"/>
    <property type="project" value="TreeGrafter"/>
</dbReference>
<dbReference type="InterPro" id="IPR050879">
    <property type="entry name" value="Acyltransferase_3"/>
</dbReference>
<keyword evidence="1" id="KW-0812">Transmembrane</keyword>
<dbReference type="PANTHER" id="PTHR23028:SF53">
    <property type="entry name" value="ACYL_TRANSF_3 DOMAIN-CONTAINING PROTEIN"/>
    <property type="match status" value="1"/>
</dbReference>
<dbReference type="EMBL" id="BMYF01000009">
    <property type="protein sequence ID" value="GHB37148.1"/>
    <property type="molecule type" value="Genomic_DNA"/>
</dbReference>
<dbReference type="GO" id="GO:0016020">
    <property type="term" value="C:membrane"/>
    <property type="evidence" value="ECO:0007669"/>
    <property type="project" value="TreeGrafter"/>
</dbReference>
<keyword evidence="4" id="KW-1185">Reference proteome</keyword>
<comment type="caution">
    <text evidence="3">The sequence shown here is derived from an EMBL/GenBank/DDBJ whole genome shotgun (WGS) entry which is preliminary data.</text>
</comment>
<proteinExistence type="predicted"/>
<dbReference type="GO" id="GO:0016747">
    <property type="term" value="F:acyltransferase activity, transferring groups other than amino-acyl groups"/>
    <property type="evidence" value="ECO:0007669"/>
    <property type="project" value="InterPro"/>
</dbReference>
<gene>
    <name evidence="3" type="ORF">GCM10008106_18050</name>
</gene>
<feature type="transmembrane region" description="Helical" evidence="1">
    <location>
        <begin position="218"/>
        <end position="242"/>
    </location>
</feature>
<accession>A0A8J3CX71</accession>
<name>A0A8J3CX71_9BACT</name>
<evidence type="ECO:0000313" key="3">
    <source>
        <dbReference type="EMBL" id="GHB37148.1"/>
    </source>
</evidence>
<feature type="transmembrane region" description="Helical" evidence="1">
    <location>
        <begin position="75"/>
        <end position="94"/>
    </location>
</feature>
<reference evidence="3" key="1">
    <citation type="journal article" date="2014" name="Int. J. Syst. Evol. Microbiol.">
        <title>Complete genome sequence of Corynebacterium casei LMG S-19264T (=DSM 44701T), isolated from a smear-ripened cheese.</title>
        <authorList>
            <consortium name="US DOE Joint Genome Institute (JGI-PGF)"/>
            <person name="Walter F."/>
            <person name="Albersmeier A."/>
            <person name="Kalinowski J."/>
            <person name="Ruckert C."/>
        </authorList>
    </citation>
    <scope>NUCLEOTIDE SEQUENCE</scope>
    <source>
        <strain evidence="3">KCTC 23224</strain>
    </source>
</reference>
<protein>
    <recommendedName>
        <fullName evidence="2">Acyltransferase 3 domain-containing protein</fullName>
    </recommendedName>
</protein>
<feature type="transmembrane region" description="Helical" evidence="1">
    <location>
        <begin position="9"/>
        <end position="27"/>
    </location>
</feature>
<evidence type="ECO:0000259" key="2">
    <source>
        <dbReference type="Pfam" id="PF01757"/>
    </source>
</evidence>
<dbReference type="InterPro" id="IPR002656">
    <property type="entry name" value="Acyl_transf_3_dom"/>
</dbReference>
<feature type="domain" description="Acyltransferase 3" evidence="2">
    <location>
        <begin position="6"/>
        <end position="329"/>
    </location>
</feature>
<feature type="transmembrane region" description="Helical" evidence="1">
    <location>
        <begin position="309"/>
        <end position="331"/>
    </location>
</feature>